<accession>A0AAE1UAW3</accession>
<comment type="caution">
    <text evidence="1">The sequence shown here is derived from an EMBL/GenBank/DDBJ whole genome shotgun (WGS) entry which is preliminary data.</text>
</comment>
<dbReference type="AlphaFoldDB" id="A0AAE1UAW3"/>
<sequence>MPPSFVVWYNYNPPHAPTHALLVDHHISNTCDTLRARYQYSKMVICDDFNQLDTKEIEDQLSITQIVHEQNILDLITTDIAAVPTTSTTATLDLIITDLAVQYLPPQPLPP</sequence>
<dbReference type="Proteomes" id="UP001292094">
    <property type="component" value="Unassembled WGS sequence"/>
</dbReference>
<name>A0AAE1UAW3_9EUCA</name>
<dbReference type="EMBL" id="JAWZYT010001236">
    <property type="protein sequence ID" value="KAK4314181.1"/>
    <property type="molecule type" value="Genomic_DNA"/>
</dbReference>
<gene>
    <name evidence="1" type="ORF">Pmani_014514</name>
</gene>
<reference evidence="1" key="1">
    <citation type="submission" date="2023-11" db="EMBL/GenBank/DDBJ databases">
        <title>Genome assemblies of two species of porcelain crab, Petrolisthes cinctipes and Petrolisthes manimaculis (Anomura: Porcellanidae).</title>
        <authorList>
            <person name="Angst P."/>
        </authorList>
    </citation>
    <scope>NUCLEOTIDE SEQUENCE</scope>
    <source>
        <strain evidence="1">PB745_02</strain>
        <tissue evidence="1">Gill</tissue>
    </source>
</reference>
<keyword evidence="2" id="KW-1185">Reference proteome</keyword>
<evidence type="ECO:0000313" key="1">
    <source>
        <dbReference type="EMBL" id="KAK4314181.1"/>
    </source>
</evidence>
<protein>
    <submittedName>
        <fullName evidence="1">Uncharacterized protein</fullName>
    </submittedName>
</protein>
<proteinExistence type="predicted"/>
<organism evidence="1 2">
    <name type="scientific">Petrolisthes manimaculis</name>
    <dbReference type="NCBI Taxonomy" id="1843537"/>
    <lineage>
        <taxon>Eukaryota</taxon>
        <taxon>Metazoa</taxon>
        <taxon>Ecdysozoa</taxon>
        <taxon>Arthropoda</taxon>
        <taxon>Crustacea</taxon>
        <taxon>Multicrustacea</taxon>
        <taxon>Malacostraca</taxon>
        <taxon>Eumalacostraca</taxon>
        <taxon>Eucarida</taxon>
        <taxon>Decapoda</taxon>
        <taxon>Pleocyemata</taxon>
        <taxon>Anomura</taxon>
        <taxon>Galatheoidea</taxon>
        <taxon>Porcellanidae</taxon>
        <taxon>Petrolisthes</taxon>
    </lineage>
</organism>
<evidence type="ECO:0000313" key="2">
    <source>
        <dbReference type="Proteomes" id="UP001292094"/>
    </source>
</evidence>